<feature type="region of interest" description="Disordered" evidence="1">
    <location>
        <begin position="1"/>
        <end position="82"/>
    </location>
</feature>
<gene>
    <name evidence="2" type="ORF">PCOR1329_LOCUS55453</name>
</gene>
<dbReference type="EMBL" id="CAUYUJ010016800">
    <property type="protein sequence ID" value="CAK0868943.1"/>
    <property type="molecule type" value="Genomic_DNA"/>
</dbReference>
<evidence type="ECO:0000256" key="1">
    <source>
        <dbReference type="SAM" id="MobiDB-lite"/>
    </source>
</evidence>
<sequence length="219" mass="23731">MCRRMLGTPRSERAGARSSRGPPPTIWPPRTPPPQEARPRGPTTRGEASGRPRRGHPAAQGGPAEPAWRPARAQGAGARRPRAVRQGPFAAMMEADIHDLLGFPSIPDRRRYDDESGRPPPLRPPVSVGVAAAVVGHPLRSLGRHAERVGRPGGSVRCTMLPRNMAGGRGYGCWCWELSAEGIDTPPRRRALCVRELAWSRRATPGKARLGLDAVLEIE</sequence>
<reference evidence="2" key="1">
    <citation type="submission" date="2023-10" db="EMBL/GenBank/DDBJ databases">
        <authorList>
            <person name="Chen Y."/>
            <person name="Shah S."/>
            <person name="Dougan E. K."/>
            <person name="Thang M."/>
            <person name="Chan C."/>
        </authorList>
    </citation>
    <scope>NUCLEOTIDE SEQUENCE [LARGE SCALE GENOMIC DNA]</scope>
</reference>
<proteinExistence type="predicted"/>
<name>A0ABN9V7Q5_9DINO</name>
<feature type="compositionally biased region" description="Pro residues" evidence="1">
    <location>
        <begin position="21"/>
        <end position="36"/>
    </location>
</feature>
<feature type="compositionally biased region" description="Basic and acidic residues" evidence="1">
    <location>
        <begin position="107"/>
        <end position="117"/>
    </location>
</feature>
<dbReference type="Proteomes" id="UP001189429">
    <property type="component" value="Unassembled WGS sequence"/>
</dbReference>
<organism evidence="2 3">
    <name type="scientific">Prorocentrum cordatum</name>
    <dbReference type="NCBI Taxonomy" id="2364126"/>
    <lineage>
        <taxon>Eukaryota</taxon>
        <taxon>Sar</taxon>
        <taxon>Alveolata</taxon>
        <taxon>Dinophyceae</taxon>
        <taxon>Prorocentrales</taxon>
        <taxon>Prorocentraceae</taxon>
        <taxon>Prorocentrum</taxon>
    </lineage>
</organism>
<feature type="region of interest" description="Disordered" evidence="1">
    <location>
        <begin position="103"/>
        <end position="126"/>
    </location>
</feature>
<evidence type="ECO:0000313" key="3">
    <source>
        <dbReference type="Proteomes" id="UP001189429"/>
    </source>
</evidence>
<comment type="caution">
    <text evidence="2">The sequence shown here is derived from an EMBL/GenBank/DDBJ whole genome shotgun (WGS) entry which is preliminary data.</text>
</comment>
<feature type="compositionally biased region" description="Low complexity" evidence="1">
    <location>
        <begin position="66"/>
        <end position="82"/>
    </location>
</feature>
<keyword evidence="3" id="KW-1185">Reference proteome</keyword>
<protein>
    <submittedName>
        <fullName evidence="2">Uncharacterized protein</fullName>
    </submittedName>
</protein>
<evidence type="ECO:0000313" key="2">
    <source>
        <dbReference type="EMBL" id="CAK0868943.1"/>
    </source>
</evidence>
<accession>A0ABN9V7Q5</accession>